<accession>A0AAD9HM42</accession>
<evidence type="ECO:0000256" key="2">
    <source>
        <dbReference type="SAM" id="SignalP"/>
    </source>
</evidence>
<feature type="compositionally biased region" description="Polar residues" evidence="1">
    <location>
        <begin position="175"/>
        <end position="191"/>
    </location>
</feature>
<reference evidence="3" key="1">
    <citation type="submission" date="2021-06" db="EMBL/GenBank/DDBJ databases">
        <title>Comparative genomics, transcriptomics and evolutionary studies reveal genomic signatures of adaptation to plant cell wall in hemibiotrophic fungi.</title>
        <authorList>
            <consortium name="DOE Joint Genome Institute"/>
            <person name="Baroncelli R."/>
            <person name="Diaz J.F."/>
            <person name="Benocci T."/>
            <person name="Peng M."/>
            <person name="Battaglia E."/>
            <person name="Haridas S."/>
            <person name="Andreopoulos W."/>
            <person name="Labutti K."/>
            <person name="Pangilinan J."/>
            <person name="Floch G.L."/>
            <person name="Makela M.R."/>
            <person name="Henrissat B."/>
            <person name="Grigoriev I.V."/>
            <person name="Crouch J.A."/>
            <person name="De Vries R.P."/>
            <person name="Sukno S.A."/>
            <person name="Thon M.R."/>
        </authorList>
    </citation>
    <scope>NUCLEOTIDE SEQUENCE</scope>
    <source>
        <strain evidence="3">MAFF235873</strain>
    </source>
</reference>
<feature type="chain" id="PRO_5042126473" evidence="2">
    <location>
        <begin position="19"/>
        <end position="263"/>
    </location>
</feature>
<keyword evidence="4" id="KW-1185">Reference proteome</keyword>
<dbReference type="Proteomes" id="UP001232148">
    <property type="component" value="Unassembled WGS sequence"/>
</dbReference>
<gene>
    <name evidence="3" type="ORF">LX32DRAFT_727418</name>
</gene>
<organism evidence="3 4">
    <name type="scientific">Colletotrichum zoysiae</name>
    <dbReference type="NCBI Taxonomy" id="1216348"/>
    <lineage>
        <taxon>Eukaryota</taxon>
        <taxon>Fungi</taxon>
        <taxon>Dikarya</taxon>
        <taxon>Ascomycota</taxon>
        <taxon>Pezizomycotina</taxon>
        <taxon>Sordariomycetes</taxon>
        <taxon>Hypocreomycetidae</taxon>
        <taxon>Glomerellales</taxon>
        <taxon>Glomerellaceae</taxon>
        <taxon>Colletotrichum</taxon>
        <taxon>Colletotrichum graminicola species complex</taxon>
    </lineage>
</organism>
<feature type="compositionally biased region" description="Basic and acidic residues" evidence="1">
    <location>
        <begin position="215"/>
        <end position="224"/>
    </location>
</feature>
<dbReference type="AlphaFoldDB" id="A0AAD9HM42"/>
<name>A0AAD9HM42_9PEZI</name>
<sequence length="263" mass="27669">MRLCPFLHLFLVSSAAAAATVSIRGGAVTSTAELPPDVHAPVSPRSSPKPNTIPLVGDVLCRKEPDSPGHPEIGATAQYRAAQEFCVDGGRLARDARFRYRDADGANHDFRVSWRAGCRVNLPSQSLRFPLGKEGRWKEPLGCLKLLGRVFGASAAEAAAPNEPAPGVHAGDSGVHQTPLGSDQHVQPQNTDTHDMAAAADRSVGGGNAGTTGQQEHHHDDQQQKHQKHQKGAVSAVVDTVVNKALGFGGASKAEKRRSLGAA</sequence>
<evidence type="ECO:0000313" key="4">
    <source>
        <dbReference type="Proteomes" id="UP001232148"/>
    </source>
</evidence>
<evidence type="ECO:0000256" key="1">
    <source>
        <dbReference type="SAM" id="MobiDB-lite"/>
    </source>
</evidence>
<comment type="caution">
    <text evidence="3">The sequence shown here is derived from an EMBL/GenBank/DDBJ whole genome shotgun (WGS) entry which is preliminary data.</text>
</comment>
<feature type="region of interest" description="Disordered" evidence="1">
    <location>
        <begin position="32"/>
        <end position="51"/>
    </location>
</feature>
<keyword evidence="2" id="KW-0732">Signal</keyword>
<dbReference type="EMBL" id="MU842853">
    <property type="protein sequence ID" value="KAK2030289.1"/>
    <property type="molecule type" value="Genomic_DNA"/>
</dbReference>
<feature type="region of interest" description="Disordered" evidence="1">
    <location>
        <begin position="158"/>
        <end position="236"/>
    </location>
</feature>
<protein>
    <submittedName>
        <fullName evidence="3">Uncharacterized protein</fullName>
    </submittedName>
</protein>
<proteinExistence type="predicted"/>
<feature type="signal peptide" evidence="2">
    <location>
        <begin position="1"/>
        <end position="18"/>
    </location>
</feature>
<evidence type="ECO:0000313" key="3">
    <source>
        <dbReference type="EMBL" id="KAK2030289.1"/>
    </source>
</evidence>